<comment type="caution">
    <text evidence="4">The sequence shown here is derived from an EMBL/GenBank/DDBJ whole genome shotgun (WGS) entry which is preliminary data.</text>
</comment>
<gene>
    <name evidence="4" type="ORF">CLOBOL_03918</name>
</gene>
<dbReference type="SUPFAM" id="SSF56300">
    <property type="entry name" value="Metallo-dependent phosphatases"/>
    <property type="match status" value="1"/>
</dbReference>
<dbReference type="eggNOG" id="COG1408">
    <property type="taxonomic scope" value="Bacteria"/>
</dbReference>
<organism evidence="4 5">
    <name type="scientific">Enterocloster bolteae (strain ATCC BAA-613 / DSM 15670 / CCUG 46953 / JCM 12243 / WAL 16351)</name>
    <name type="common">Clostridium bolteae</name>
    <dbReference type="NCBI Taxonomy" id="411902"/>
    <lineage>
        <taxon>Bacteria</taxon>
        <taxon>Bacillati</taxon>
        <taxon>Bacillota</taxon>
        <taxon>Clostridia</taxon>
        <taxon>Lachnospirales</taxon>
        <taxon>Lachnospiraceae</taxon>
        <taxon>Enterocloster</taxon>
    </lineage>
</organism>
<proteinExistence type="predicted"/>
<keyword evidence="1" id="KW-0479">Metal-binding</keyword>
<name>A8RU69_ENTBW</name>
<sequence>MMSKQEPDMQKKTHAVNPFYCGLTVHRYTEYSKKITKHLRAALITDLHSTIYGSAQEPLLTAVHSHSPDLILMAGDIADHKVPHKGTLLLLEGLKGQYPCYYVTGNHEHWIHQIPDIKKMFTGYGVTVLGGRTIRTAIKGQPLIIGGVDDPHAFTDSHHSVKLDSRWKEQFWRCCSRTSPDIYSILLSHRPELTKYYRDSGFDLIVAGHAHGGQFRMPGCPGGLLAPHQGFFPRYAGGQYALGSTSLIVSRGLCINRLPRIYNPPELVLVDLKPIS</sequence>
<dbReference type="PaxDb" id="411902-CLOBOL_03918"/>
<evidence type="ECO:0000259" key="3">
    <source>
        <dbReference type="Pfam" id="PF00149"/>
    </source>
</evidence>
<protein>
    <recommendedName>
        <fullName evidence="3">Calcineurin-like phosphoesterase domain-containing protein</fullName>
    </recommendedName>
</protein>
<evidence type="ECO:0000256" key="2">
    <source>
        <dbReference type="ARBA" id="ARBA00022801"/>
    </source>
</evidence>
<dbReference type="InterPro" id="IPR051158">
    <property type="entry name" value="Metallophosphoesterase_sf"/>
</dbReference>
<dbReference type="Gene3D" id="3.60.21.10">
    <property type="match status" value="1"/>
</dbReference>
<dbReference type="EMBL" id="ABCC02000033">
    <property type="protein sequence ID" value="EDP15747.1"/>
    <property type="molecule type" value="Genomic_DNA"/>
</dbReference>
<dbReference type="HOGENOM" id="CLU_025443_1_0_9"/>
<keyword evidence="2" id="KW-0378">Hydrolase</keyword>
<dbReference type="PANTHER" id="PTHR31302">
    <property type="entry name" value="TRANSMEMBRANE PROTEIN WITH METALLOPHOSPHOESTERASE DOMAIN-RELATED"/>
    <property type="match status" value="1"/>
</dbReference>
<evidence type="ECO:0000313" key="5">
    <source>
        <dbReference type="Proteomes" id="UP000005396"/>
    </source>
</evidence>
<dbReference type="InterPro" id="IPR029052">
    <property type="entry name" value="Metallo-depent_PP-like"/>
</dbReference>
<dbReference type="PANTHER" id="PTHR31302:SF31">
    <property type="entry name" value="PHOSPHODIESTERASE YAEI"/>
    <property type="match status" value="1"/>
</dbReference>
<accession>A8RU69</accession>
<dbReference type="GO" id="GO:0016020">
    <property type="term" value="C:membrane"/>
    <property type="evidence" value="ECO:0007669"/>
    <property type="project" value="GOC"/>
</dbReference>
<dbReference type="GO" id="GO:0008758">
    <property type="term" value="F:UDP-2,3-diacylglucosamine hydrolase activity"/>
    <property type="evidence" value="ECO:0007669"/>
    <property type="project" value="TreeGrafter"/>
</dbReference>
<evidence type="ECO:0000256" key="1">
    <source>
        <dbReference type="ARBA" id="ARBA00022723"/>
    </source>
</evidence>
<reference evidence="4 5" key="2">
    <citation type="submission" date="2007-09" db="EMBL/GenBank/DDBJ databases">
        <title>Draft genome sequence of Clostridium bolteae (ATCC BAA-613).</title>
        <authorList>
            <person name="Sudarsanam P."/>
            <person name="Ley R."/>
            <person name="Guruge J."/>
            <person name="Turnbaugh P.J."/>
            <person name="Mahowald M."/>
            <person name="Liep D."/>
            <person name="Gordon J."/>
        </authorList>
    </citation>
    <scope>NUCLEOTIDE SEQUENCE [LARGE SCALE GENOMIC DNA]</scope>
    <source>
        <strain evidence="5">ATCC BAA-613 / DSM 15670 / CCUG 46953 / JCM 12243 / WAL 16351</strain>
    </source>
</reference>
<dbReference type="GO" id="GO:0009245">
    <property type="term" value="P:lipid A biosynthetic process"/>
    <property type="evidence" value="ECO:0007669"/>
    <property type="project" value="TreeGrafter"/>
</dbReference>
<dbReference type="GO" id="GO:0046872">
    <property type="term" value="F:metal ion binding"/>
    <property type="evidence" value="ECO:0007669"/>
    <property type="project" value="UniProtKB-KW"/>
</dbReference>
<dbReference type="Proteomes" id="UP000005396">
    <property type="component" value="Unassembled WGS sequence"/>
</dbReference>
<feature type="domain" description="Calcineurin-like phosphoesterase" evidence="3">
    <location>
        <begin position="40"/>
        <end position="212"/>
    </location>
</feature>
<evidence type="ECO:0000313" key="4">
    <source>
        <dbReference type="EMBL" id="EDP15747.1"/>
    </source>
</evidence>
<dbReference type="AlphaFoldDB" id="A8RU69"/>
<dbReference type="InterPro" id="IPR004843">
    <property type="entry name" value="Calcineurin-like_PHP"/>
</dbReference>
<reference evidence="4 5" key="1">
    <citation type="submission" date="2007-08" db="EMBL/GenBank/DDBJ databases">
        <authorList>
            <person name="Fulton L."/>
            <person name="Clifton S."/>
            <person name="Fulton B."/>
            <person name="Xu J."/>
            <person name="Minx P."/>
            <person name="Pepin K.H."/>
            <person name="Johnson M."/>
            <person name="Thiruvilangam P."/>
            <person name="Bhonagiri V."/>
            <person name="Nash W.E."/>
            <person name="Mardis E.R."/>
            <person name="Wilson R.K."/>
        </authorList>
    </citation>
    <scope>NUCLEOTIDE SEQUENCE [LARGE SCALE GENOMIC DNA]</scope>
    <source>
        <strain evidence="5">ATCC BAA-613 / DSM 15670 / CCUG 46953 / JCM 12243 / WAL 16351</strain>
    </source>
</reference>
<dbReference type="Pfam" id="PF00149">
    <property type="entry name" value="Metallophos"/>
    <property type="match status" value="1"/>
</dbReference>